<dbReference type="SMART" id="SM00422">
    <property type="entry name" value="HTH_MERR"/>
    <property type="match status" value="1"/>
</dbReference>
<sequence>MTVMNSSGNIAFTNNTYAKVSANLMHREYKGKENTMEELTGISKVCKKFHITSRTLRFYEKEGLIKSYREKETLPRSYAPEELEKLRKILVLRSLNLSIKDIKELFNSGQDISVAIRSKMVKLITELHEREKQLRNLGRAVTLLTENKDIFAEEEEEAVRTRQTEIAYNATDKLLQEDFTGFMEYFSKDARRYLTSGFIQAFTEDIKRLDGRLYQITECLPVGEEIYVYLSGAERTLLVKYLFHDEFIVAFTFDTLFFDSLR</sequence>
<dbReference type="PROSITE" id="PS50937">
    <property type="entry name" value="HTH_MERR_2"/>
    <property type="match status" value="1"/>
</dbReference>
<evidence type="ECO:0000259" key="5">
    <source>
        <dbReference type="PROSITE" id="PS50937"/>
    </source>
</evidence>
<dbReference type="STRING" id="1121345.SAMN02745217_00552"/>
<evidence type="ECO:0000313" key="7">
    <source>
        <dbReference type="Proteomes" id="UP000184612"/>
    </source>
</evidence>
<evidence type="ECO:0000313" key="6">
    <source>
        <dbReference type="EMBL" id="SHO44327.1"/>
    </source>
</evidence>
<dbReference type="GO" id="GO:0003700">
    <property type="term" value="F:DNA-binding transcription factor activity"/>
    <property type="evidence" value="ECO:0007669"/>
    <property type="project" value="InterPro"/>
</dbReference>
<dbReference type="SUPFAM" id="SSF46955">
    <property type="entry name" value="Putative DNA-binding domain"/>
    <property type="match status" value="1"/>
</dbReference>
<feature type="domain" description="HTH merR-type" evidence="5">
    <location>
        <begin position="42"/>
        <end position="108"/>
    </location>
</feature>
<dbReference type="PANTHER" id="PTHR30204:SF69">
    <property type="entry name" value="MERR-FAMILY TRANSCRIPTIONAL REGULATOR"/>
    <property type="match status" value="1"/>
</dbReference>
<dbReference type="Pfam" id="PF13411">
    <property type="entry name" value="MerR_1"/>
    <property type="match status" value="1"/>
</dbReference>
<evidence type="ECO:0000256" key="1">
    <source>
        <dbReference type="ARBA" id="ARBA00022491"/>
    </source>
</evidence>
<evidence type="ECO:0000256" key="3">
    <source>
        <dbReference type="ARBA" id="ARBA00023125"/>
    </source>
</evidence>
<dbReference type="GO" id="GO:0003677">
    <property type="term" value="F:DNA binding"/>
    <property type="evidence" value="ECO:0007669"/>
    <property type="project" value="UniProtKB-KW"/>
</dbReference>
<keyword evidence="1" id="KW-0678">Repressor</keyword>
<dbReference type="InterPro" id="IPR000551">
    <property type="entry name" value="MerR-type_HTH_dom"/>
</dbReference>
<protein>
    <submittedName>
        <fullName evidence="6">DNA-binding transcriptional regulator, MerR family</fullName>
    </submittedName>
</protein>
<keyword evidence="7" id="KW-1185">Reference proteome</keyword>
<keyword evidence="3 6" id="KW-0238">DNA-binding</keyword>
<dbReference type="OrthoDB" id="9791488at2"/>
<dbReference type="InterPro" id="IPR047057">
    <property type="entry name" value="MerR_fam"/>
</dbReference>
<evidence type="ECO:0000256" key="4">
    <source>
        <dbReference type="ARBA" id="ARBA00023163"/>
    </source>
</evidence>
<keyword evidence="4" id="KW-0804">Transcription</keyword>
<organism evidence="6 7">
    <name type="scientific">Anaerocolumna xylanovorans DSM 12503</name>
    <dbReference type="NCBI Taxonomy" id="1121345"/>
    <lineage>
        <taxon>Bacteria</taxon>
        <taxon>Bacillati</taxon>
        <taxon>Bacillota</taxon>
        <taxon>Clostridia</taxon>
        <taxon>Lachnospirales</taxon>
        <taxon>Lachnospiraceae</taxon>
        <taxon>Anaerocolumna</taxon>
    </lineage>
</organism>
<reference evidence="6 7" key="1">
    <citation type="submission" date="2016-12" db="EMBL/GenBank/DDBJ databases">
        <authorList>
            <person name="Song W.-J."/>
            <person name="Kurnit D.M."/>
        </authorList>
    </citation>
    <scope>NUCLEOTIDE SEQUENCE [LARGE SCALE GENOMIC DNA]</scope>
    <source>
        <strain evidence="6 7">DSM 12503</strain>
    </source>
</reference>
<dbReference type="Proteomes" id="UP000184612">
    <property type="component" value="Unassembled WGS sequence"/>
</dbReference>
<dbReference type="RefSeq" id="WP_073587257.1">
    <property type="nucleotide sequence ID" value="NZ_FRFD01000003.1"/>
</dbReference>
<dbReference type="AlphaFoldDB" id="A0A1M7XYX5"/>
<evidence type="ECO:0000256" key="2">
    <source>
        <dbReference type="ARBA" id="ARBA00023015"/>
    </source>
</evidence>
<proteinExistence type="predicted"/>
<dbReference type="PANTHER" id="PTHR30204">
    <property type="entry name" value="REDOX-CYCLING DRUG-SENSING TRANSCRIPTIONAL ACTIVATOR SOXR"/>
    <property type="match status" value="1"/>
</dbReference>
<name>A0A1M7XYX5_9FIRM</name>
<accession>A0A1M7XYX5</accession>
<dbReference type="Gene3D" id="1.10.1660.10">
    <property type="match status" value="1"/>
</dbReference>
<dbReference type="EMBL" id="FRFD01000003">
    <property type="protein sequence ID" value="SHO44327.1"/>
    <property type="molecule type" value="Genomic_DNA"/>
</dbReference>
<dbReference type="CDD" id="cd00592">
    <property type="entry name" value="HTH_MerR-like"/>
    <property type="match status" value="1"/>
</dbReference>
<dbReference type="InterPro" id="IPR009061">
    <property type="entry name" value="DNA-bd_dom_put_sf"/>
</dbReference>
<keyword evidence="2" id="KW-0805">Transcription regulation</keyword>
<gene>
    <name evidence="6" type="ORF">SAMN02745217_00552</name>
</gene>